<dbReference type="PANTHER" id="PTHR43649">
    <property type="entry name" value="ARABINOSE-BINDING PROTEIN-RELATED"/>
    <property type="match status" value="1"/>
</dbReference>
<accession>A0A3T0I455</accession>
<dbReference type="KEGG" id="nmk:CHR53_24375"/>
<evidence type="ECO:0000313" key="3">
    <source>
        <dbReference type="Proteomes" id="UP000282892"/>
    </source>
</evidence>
<dbReference type="Pfam" id="PF01547">
    <property type="entry name" value="SBP_bac_1"/>
    <property type="match status" value="1"/>
</dbReference>
<dbReference type="RefSeq" id="WP_127488831.1">
    <property type="nucleotide sequence ID" value="NZ_CP022572.1"/>
</dbReference>
<dbReference type="InterPro" id="IPR050490">
    <property type="entry name" value="Bact_solute-bd_prot1"/>
</dbReference>
<proteinExistence type="predicted"/>
<feature type="signal peptide" evidence="1">
    <location>
        <begin position="1"/>
        <end position="27"/>
    </location>
</feature>
<keyword evidence="1" id="KW-0732">Signal</keyword>
<dbReference type="EMBL" id="CP022572">
    <property type="protein sequence ID" value="AZU64121.1"/>
    <property type="molecule type" value="Genomic_DNA"/>
</dbReference>
<feature type="chain" id="PRO_5019302645" description="Sugar ABC transporter substrate-binding protein" evidence="1">
    <location>
        <begin position="28"/>
        <end position="432"/>
    </location>
</feature>
<gene>
    <name evidence="2" type="ORF">CHR53_24375</name>
</gene>
<dbReference type="STRING" id="1193713.GCA_001636315_01773"/>
<evidence type="ECO:0008006" key="4">
    <source>
        <dbReference type="Google" id="ProtNLM"/>
    </source>
</evidence>
<name>A0A3T0I455_9BACI</name>
<keyword evidence="3" id="KW-1185">Reference proteome</keyword>
<dbReference type="Proteomes" id="UP000282892">
    <property type="component" value="Chromosome"/>
</dbReference>
<dbReference type="PROSITE" id="PS51257">
    <property type="entry name" value="PROKAR_LIPOPROTEIN"/>
    <property type="match status" value="1"/>
</dbReference>
<dbReference type="OrthoDB" id="9798191at2"/>
<dbReference type="SUPFAM" id="SSF53850">
    <property type="entry name" value="Periplasmic binding protein-like II"/>
    <property type="match status" value="1"/>
</dbReference>
<organism evidence="2 3">
    <name type="scientific">Neobacillus mesonae</name>
    <dbReference type="NCBI Taxonomy" id="1193713"/>
    <lineage>
        <taxon>Bacteria</taxon>
        <taxon>Bacillati</taxon>
        <taxon>Bacillota</taxon>
        <taxon>Bacilli</taxon>
        <taxon>Bacillales</taxon>
        <taxon>Bacillaceae</taxon>
        <taxon>Neobacillus</taxon>
    </lineage>
</organism>
<sequence length="432" mass="48389">MRKKVISAISILLVAVLLLAACSSDKASSGKTTIKYWSMWNKGEPQQVVIQKIIDSFEEANPDVKVDVQWMGREVMSKVRNAALSGDAPDLTEQSGAEVEGALIKNKLAEPLNDLLSMKIPNEGTMFQDVFLDKVLPFYQQGENTYFIPYEIISSGFHYNENLFKEYGVKPPTTWDEFVEVNKTFKSKGLAPLAQDGNIDFYNAYYYYWLVERLMGPGALVEAAGDKTGETWSKPGYLEAAKKVQELVDNQFFADGYKGSQYPAAQTAWASGKSAMILVGSWLSSETAEYSSKDFVYKAFPFPEVAGGKGGADQAELYLIGWAAPKGANKKAVQDFLAFAMQKKYQEGIVKDTKNISTRKDLDAPEALADFRDIVVNASTFHKEYDGLQAEYPDWWKTVFLPLDDKLIFGDIKAEEFIQQLAKQSKEFWSKK</sequence>
<dbReference type="InterPro" id="IPR006059">
    <property type="entry name" value="SBP"/>
</dbReference>
<evidence type="ECO:0000313" key="2">
    <source>
        <dbReference type="EMBL" id="AZU64121.1"/>
    </source>
</evidence>
<reference evidence="2 3" key="1">
    <citation type="submission" date="2017-07" db="EMBL/GenBank/DDBJ databases">
        <title>The complete genome sequence of Bacillus mesonae strain H20-5, an efficient strain improving plant abiotic stress resistance.</title>
        <authorList>
            <person name="Kim S.Y."/>
            <person name="Song H."/>
            <person name="Sang M.K."/>
            <person name="Weon H.-Y."/>
            <person name="Song J."/>
        </authorList>
    </citation>
    <scope>NUCLEOTIDE SEQUENCE [LARGE SCALE GENOMIC DNA]</scope>
    <source>
        <strain evidence="2 3">H20-5</strain>
    </source>
</reference>
<dbReference type="Gene3D" id="3.40.190.10">
    <property type="entry name" value="Periplasmic binding protein-like II"/>
    <property type="match status" value="2"/>
</dbReference>
<protein>
    <recommendedName>
        <fullName evidence="4">Sugar ABC transporter substrate-binding protein</fullName>
    </recommendedName>
</protein>
<dbReference type="AlphaFoldDB" id="A0A3T0I455"/>
<evidence type="ECO:0000256" key="1">
    <source>
        <dbReference type="SAM" id="SignalP"/>
    </source>
</evidence>